<reference evidence="7 8" key="1">
    <citation type="submission" date="2015-07" db="EMBL/GenBank/DDBJ databases">
        <authorList>
            <person name="Ju K.-S."/>
            <person name="Doroghazi J.R."/>
            <person name="Metcalf W.W."/>
        </authorList>
    </citation>
    <scope>NUCLEOTIDE SEQUENCE [LARGE SCALE GENOMIC DNA]</scope>
    <source>
        <strain evidence="7 8">NRRL B-3589</strain>
    </source>
</reference>
<sequence>YGTLLRNREFAGLFAAHTVSILGDVLTKVALSVLVYDRTRSALMAAITYALGFMPQVLTAALASSVVDLVPARRLMLVGDLSRMACVLVMTVPGMPVPALLLLVTVSGALSPLFRAARQTLLPEIVGLEGYALGRSMFSATVQLGQTLGFGLGGLLLVALTPRSALLIDAATFALSISAVVLLVRPRPAGAAGRPGSSDGFVRATLRGNRAILGDPLLRRLLLLQWL</sequence>
<dbReference type="InterPro" id="IPR036259">
    <property type="entry name" value="MFS_trans_sf"/>
</dbReference>
<proteinExistence type="predicted"/>
<keyword evidence="8" id="KW-1185">Reference proteome</keyword>
<evidence type="ECO:0000256" key="5">
    <source>
        <dbReference type="ARBA" id="ARBA00023136"/>
    </source>
</evidence>
<feature type="non-terminal residue" evidence="7">
    <location>
        <position position="227"/>
    </location>
</feature>
<keyword evidence="2" id="KW-1003">Cell membrane</keyword>
<evidence type="ECO:0000256" key="1">
    <source>
        <dbReference type="ARBA" id="ARBA00004651"/>
    </source>
</evidence>
<evidence type="ECO:0000256" key="3">
    <source>
        <dbReference type="ARBA" id="ARBA00022692"/>
    </source>
</evidence>
<keyword evidence="5 6" id="KW-0472">Membrane</keyword>
<dbReference type="InterPro" id="IPR011701">
    <property type="entry name" value="MFS"/>
</dbReference>
<gene>
    <name evidence="7" type="ORF">ADK38_02335</name>
</gene>
<dbReference type="PANTHER" id="PTHR23513:SF11">
    <property type="entry name" value="STAPHYLOFERRIN A TRANSPORTER"/>
    <property type="match status" value="1"/>
</dbReference>
<feature type="non-terminal residue" evidence="7">
    <location>
        <position position="1"/>
    </location>
</feature>
<dbReference type="EMBL" id="LGUT01000183">
    <property type="protein sequence ID" value="KOG91589.1"/>
    <property type="molecule type" value="Genomic_DNA"/>
</dbReference>
<evidence type="ECO:0008006" key="9">
    <source>
        <dbReference type="Google" id="ProtNLM"/>
    </source>
</evidence>
<evidence type="ECO:0000256" key="6">
    <source>
        <dbReference type="SAM" id="Phobius"/>
    </source>
</evidence>
<evidence type="ECO:0000313" key="7">
    <source>
        <dbReference type="EMBL" id="KOG91589.1"/>
    </source>
</evidence>
<evidence type="ECO:0000313" key="8">
    <source>
        <dbReference type="Proteomes" id="UP000037020"/>
    </source>
</evidence>
<accession>A0ABR5JDV3</accession>
<organism evidence="7 8">
    <name type="scientific">Streptomyces varsoviensis</name>
    <dbReference type="NCBI Taxonomy" id="67373"/>
    <lineage>
        <taxon>Bacteria</taxon>
        <taxon>Bacillati</taxon>
        <taxon>Actinomycetota</taxon>
        <taxon>Actinomycetes</taxon>
        <taxon>Kitasatosporales</taxon>
        <taxon>Streptomycetaceae</taxon>
        <taxon>Streptomyces</taxon>
    </lineage>
</organism>
<dbReference type="SUPFAM" id="SSF103473">
    <property type="entry name" value="MFS general substrate transporter"/>
    <property type="match status" value="1"/>
</dbReference>
<keyword evidence="3 6" id="KW-0812">Transmembrane</keyword>
<comment type="subcellular location">
    <subcellularLocation>
        <location evidence="1">Cell membrane</location>
        <topology evidence="1">Multi-pass membrane protein</topology>
    </subcellularLocation>
</comment>
<dbReference type="PANTHER" id="PTHR23513">
    <property type="entry name" value="INTEGRAL MEMBRANE EFFLUX PROTEIN-RELATED"/>
    <property type="match status" value="1"/>
</dbReference>
<keyword evidence="4 6" id="KW-1133">Transmembrane helix</keyword>
<dbReference type="Gene3D" id="1.20.1250.20">
    <property type="entry name" value="MFS general substrate transporter like domains"/>
    <property type="match status" value="1"/>
</dbReference>
<feature type="transmembrane region" description="Helical" evidence="6">
    <location>
        <begin position="166"/>
        <end position="184"/>
    </location>
</feature>
<dbReference type="Pfam" id="PF07690">
    <property type="entry name" value="MFS_1"/>
    <property type="match status" value="1"/>
</dbReference>
<feature type="transmembrane region" description="Helical" evidence="6">
    <location>
        <begin position="42"/>
        <end position="63"/>
    </location>
</feature>
<dbReference type="Proteomes" id="UP000037020">
    <property type="component" value="Unassembled WGS sequence"/>
</dbReference>
<feature type="transmembrane region" description="Helical" evidence="6">
    <location>
        <begin position="12"/>
        <end position="36"/>
    </location>
</feature>
<name>A0ABR5JDV3_9ACTN</name>
<comment type="caution">
    <text evidence="7">The sequence shown here is derived from an EMBL/GenBank/DDBJ whole genome shotgun (WGS) entry which is preliminary data.</text>
</comment>
<protein>
    <recommendedName>
        <fullName evidence="9">MFS transporter</fullName>
    </recommendedName>
</protein>
<evidence type="ECO:0000256" key="2">
    <source>
        <dbReference type="ARBA" id="ARBA00022475"/>
    </source>
</evidence>
<evidence type="ECO:0000256" key="4">
    <source>
        <dbReference type="ARBA" id="ARBA00022989"/>
    </source>
</evidence>